<evidence type="ECO:0000259" key="2">
    <source>
        <dbReference type="PROSITE" id="PS50004"/>
    </source>
</evidence>
<dbReference type="KEGG" id="cre:CHLRE_16g690750v5"/>
<dbReference type="OrthoDB" id="67700at2759"/>
<dbReference type="AlphaFoldDB" id="A0A2K3CSM9"/>
<dbReference type="PANTHER" id="PTHR10774:SF190">
    <property type="entry name" value="C2 CALCIUM_LIPID-BINDING ENDONUCLEASE_EXONUCLEASE_PHOSPHATASE-RELATED"/>
    <property type="match status" value="1"/>
</dbReference>
<evidence type="ECO:0000256" key="1">
    <source>
        <dbReference type="SAM" id="MobiDB-lite"/>
    </source>
</evidence>
<dbReference type="GeneID" id="5724836"/>
<feature type="compositionally biased region" description="Acidic residues" evidence="1">
    <location>
        <begin position="597"/>
        <end position="622"/>
    </location>
</feature>
<evidence type="ECO:0000313" key="3">
    <source>
        <dbReference type="EMBL" id="PNW71272.1"/>
    </source>
</evidence>
<feature type="region of interest" description="Disordered" evidence="1">
    <location>
        <begin position="340"/>
        <end position="378"/>
    </location>
</feature>
<keyword evidence="4" id="KW-1185">Reference proteome</keyword>
<dbReference type="InterPro" id="IPR045050">
    <property type="entry name" value="Synaptotagmin_plant"/>
</dbReference>
<feature type="compositionally biased region" description="Gly residues" evidence="1">
    <location>
        <begin position="545"/>
        <end position="554"/>
    </location>
</feature>
<dbReference type="InParanoid" id="A0A2K3CSM9"/>
<dbReference type="InterPro" id="IPR035892">
    <property type="entry name" value="C2_domain_sf"/>
</dbReference>
<dbReference type="CDD" id="cd00030">
    <property type="entry name" value="C2"/>
    <property type="match status" value="1"/>
</dbReference>
<dbReference type="InterPro" id="IPR000008">
    <property type="entry name" value="C2_dom"/>
</dbReference>
<dbReference type="Gene3D" id="2.60.40.150">
    <property type="entry name" value="C2 domain"/>
    <property type="match status" value="1"/>
</dbReference>
<dbReference type="Proteomes" id="UP000006906">
    <property type="component" value="Chromosome 16"/>
</dbReference>
<dbReference type="Gramene" id="PNW71272">
    <property type="protein sequence ID" value="PNW71272"/>
    <property type="gene ID" value="CHLRE_16g690750v5"/>
</dbReference>
<proteinExistence type="predicted"/>
<dbReference type="RefSeq" id="XP_042915369.1">
    <property type="nucleotide sequence ID" value="XM_043071690.1"/>
</dbReference>
<feature type="domain" description="C2" evidence="2">
    <location>
        <begin position="1"/>
        <end position="110"/>
    </location>
</feature>
<dbReference type="PANTHER" id="PTHR10774">
    <property type="entry name" value="EXTENDED SYNAPTOTAGMIN-RELATED"/>
    <property type="match status" value="1"/>
</dbReference>
<feature type="region of interest" description="Disordered" evidence="1">
    <location>
        <begin position="590"/>
        <end position="704"/>
    </location>
</feature>
<dbReference type="PROSITE" id="PS50004">
    <property type="entry name" value="C2"/>
    <property type="match status" value="1"/>
</dbReference>
<sequence>MSREVVVQFRVVSGTQLPKTDFLSRTIDPYVRVYFDGHDLGETKHLQKQQEPVWEEDFFFETKQDEDGRLSGIVRLELFDDNRAQQDEYVGAVEVDLAEVPPEVAAPTSARRIQYLDYAISYRHDKRGEKFAKQGRDSRLVVGFMGCMSAWSSLAEQLEGCEEEVGLLADEDSKQLYVPLPDTGERAGLWGGVHYDLPRAVRFKLVCTSKDHAAMHLDFRVSKARCVRVARRTYHSRRVKLCAGLKVFAEATLSDLPLCTDLSKLSLVVTSRRAVASSNVAEALDRAGFGGPGSLAASSFARAAREMGPEGANSAAVDEEGSSVYVPLGKAPHSALLQVDFSRPPGTAPGTGPSAAPPPPEKPKSLFGSFLGGGGGGAAQQQPVLKVASVKTSSKANGGKVLVHDFATTHCEVTATLSEAHRKPQLAAGEYEISRTSELVGALDDGGEPETYDSAVLVYYQLEAEPLAHISFADLFSPPPEPEPEPDAAFFADLDEGLPHSVGSVMFSVAATGGKMIGRVAGQLGNLVGSSGAGSGKGRATADGAEGGGGGGSSEPGMPGKVLGVIKGVPGLITKGVPEVMKAPLKLFRGKQQPEAVPEEEEEEEEEHEGVEEEDEEEEEPAEGPRGSRASAVPDRSNHGSVRAGVGGGSGRDYRAGSAGVGARSQGGRPAASSSARSARAAVPSQQPRGRASRGSAYQDDDED</sequence>
<dbReference type="ExpressionAtlas" id="A0A2K3CSM9">
    <property type="expression patterns" value="baseline"/>
</dbReference>
<evidence type="ECO:0000313" key="4">
    <source>
        <dbReference type="Proteomes" id="UP000006906"/>
    </source>
</evidence>
<dbReference type="Pfam" id="PF00168">
    <property type="entry name" value="C2"/>
    <property type="match status" value="1"/>
</dbReference>
<name>A0A2K3CSM9_CHLRE</name>
<dbReference type="GO" id="GO:0008289">
    <property type="term" value="F:lipid binding"/>
    <property type="evidence" value="ECO:0007669"/>
    <property type="project" value="InterPro"/>
</dbReference>
<dbReference type="EMBL" id="CM008977">
    <property type="protein sequence ID" value="PNW71272.1"/>
    <property type="molecule type" value="Genomic_DNA"/>
</dbReference>
<gene>
    <name evidence="3" type="ORF">CHLRE_16g690750v5</name>
</gene>
<dbReference type="SUPFAM" id="SSF49562">
    <property type="entry name" value="C2 domain (Calcium/lipid-binding domain, CaLB)"/>
    <property type="match status" value="1"/>
</dbReference>
<organism evidence="3 4">
    <name type="scientific">Chlamydomonas reinhardtii</name>
    <name type="common">Chlamydomonas smithii</name>
    <dbReference type="NCBI Taxonomy" id="3055"/>
    <lineage>
        <taxon>Eukaryota</taxon>
        <taxon>Viridiplantae</taxon>
        <taxon>Chlorophyta</taxon>
        <taxon>core chlorophytes</taxon>
        <taxon>Chlorophyceae</taxon>
        <taxon>CS clade</taxon>
        <taxon>Chlamydomonadales</taxon>
        <taxon>Chlamydomonadaceae</taxon>
        <taxon>Chlamydomonas</taxon>
    </lineage>
</organism>
<accession>A0A2K3CSM9</accession>
<feature type="compositionally biased region" description="Low complexity" evidence="1">
    <location>
        <begin position="344"/>
        <end position="354"/>
    </location>
</feature>
<feature type="region of interest" description="Disordered" evidence="1">
    <location>
        <begin position="530"/>
        <end position="562"/>
    </location>
</feature>
<protein>
    <recommendedName>
        <fullName evidence="2">C2 domain-containing protein</fullName>
    </recommendedName>
</protein>
<reference evidence="3 4" key="1">
    <citation type="journal article" date="2007" name="Science">
        <title>The Chlamydomonas genome reveals the evolution of key animal and plant functions.</title>
        <authorList>
            <person name="Merchant S.S."/>
            <person name="Prochnik S.E."/>
            <person name="Vallon O."/>
            <person name="Harris E.H."/>
            <person name="Karpowicz S.J."/>
            <person name="Witman G.B."/>
            <person name="Terry A."/>
            <person name="Salamov A."/>
            <person name="Fritz-Laylin L.K."/>
            <person name="Marechal-Drouard L."/>
            <person name="Marshall W.F."/>
            <person name="Qu L.H."/>
            <person name="Nelson D.R."/>
            <person name="Sanderfoot A.A."/>
            <person name="Spalding M.H."/>
            <person name="Kapitonov V.V."/>
            <person name="Ren Q."/>
            <person name="Ferris P."/>
            <person name="Lindquist E."/>
            <person name="Shapiro H."/>
            <person name="Lucas S.M."/>
            <person name="Grimwood J."/>
            <person name="Schmutz J."/>
            <person name="Cardol P."/>
            <person name="Cerutti H."/>
            <person name="Chanfreau G."/>
            <person name="Chen C.L."/>
            <person name="Cognat V."/>
            <person name="Croft M.T."/>
            <person name="Dent R."/>
            <person name="Dutcher S."/>
            <person name="Fernandez E."/>
            <person name="Fukuzawa H."/>
            <person name="Gonzalez-Ballester D."/>
            <person name="Gonzalez-Halphen D."/>
            <person name="Hallmann A."/>
            <person name="Hanikenne M."/>
            <person name="Hippler M."/>
            <person name="Inwood W."/>
            <person name="Jabbari K."/>
            <person name="Kalanon M."/>
            <person name="Kuras R."/>
            <person name="Lefebvre P.A."/>
            <person name="Lemaire S.D."/>
            <person name="Lobanov A.V."/>
            <person name="Lohr M."/>
            <person name="Manuell A."/>
            <person name="Meier I."/>
            <person name="Mets L."/>
            <person name="Mittag M."/>
            <person name="Mittelmeier T."/>
            <person name="Moroney J.V."/>
            <person name="Moseley J."/>
            <person name="Napoli C."/>
            <person name="Nedelcu A.M."/>
            <person name="Niyogi K."/>
            <person name="Novoselov S.V."/>
            <person name="Paulsen I.T."/>
            <person name="Pazour G."/>
            <person name="Purton S."/>
            <person name="Ral J.P."/>
            <person name="Riano-Pachon D.M."/>
            <person name="Riekhof W."/>
            <person name="Rymarquis L."/>
            <person name="Schroda M."/>
            <person name="Stern D."/>
            <person name="Umen J."/>
            <person name="Willows R."/>
            <person name="Wilson N."/>
            <person name="Zimmer S.L."/>
            <person name="Allmer J."/>
            <person name="Balk J."/>
            <person name="Bisova K."/>
            <person name="Chen C.J."/>
            <person name="Elias M."/>
            <person name="Gendler K."/>
            <person name="Hauser C."/>
            <person name="Lamb M.R."/>
            <person name="Ledford H."/>
            <person name="Long J.C."/>
            <person name="Minagawa J."/>
            <person name="Page M.D."/>
            <person name="Pan J."/>
            <person name="Pootakham W."/>
            <person name="Roje S."/>
            <person name="Rose A."/>
            <person name="Stahlberg E."/>
            <person name="Terauchi A.M."/>
            <person name="Yang P."/>
            <person name="Ball S."/>
            <person name="Bowler C."/>
            <person name="Dieckmann C.L."/>
            <person name="Gladyshev V.N."/>
            <person name="Green P."/>
            <person name="Jorgensen R."/>
            <person name="Mayfield S."/>
            <person name="Mueller-Roeber B."/>
            <person name="Rajamani S."/>
            <person name="Sayre R.T."/>
            <person name="Brokstein P."/>
            <person name="Dubchak I."/>
            <person name="Goodstein D."/>
            <person name="Hornick L."/>
            <person name="Huang Y.W."/>
            <person name="Jhaveri J."/>
            <person name="Luo Y."/>
            <person name="Martinez D."/>
            <person name="Ngau W.C."/>
            <person name="Otillar B."/>
            <person name="Poliakov A."/>
            <person name="Porter A."/>
            <person name="Szajkowski L."/>
            <person name="Werner G."/>
            <person name="Zhou K."/>
            <person name="Grigoriev I.V."/>
            <person name="Rokhsar D.S."/>
            <person name="Grossman A.R."/>
        </authorList>
    </citation>
    <scope>NUCLEOTIDE SEQUENCE [LARGE SCALE GENOMIC DNA]</scope>
    <source>
        <strain evidence="4">CC-503</strain>
    </source>
</reference>
<dbReference type="SMART" id="SM00239">
    <property type="entry name" value="C2"/>
    <property type="match status" value="1"/>
</dbReference>
<feature type="compositionally biased region" description="Low complexity" evidence="1">
    <location>
        <begin position="656"/>
        <end position="687"/>
    </location>
</feature>